<protein>
    <submittedName>
        <fullName evidence="2">Uncharacterized protein</fullName>
    </submittedName>
</protein>
<feature type="compositionally biased region" description="Basic and acidic residues" evidence="1">
    <location>
        <begin position="245"/>
        <end position="254"/>
    </location>
</feature>
<evidence type="ECO:0000256" key="1">
    <source>
        <dbReference type="SAM" id="MobiDB-lite"/>
    </source>
</evidence>
<feature type="region of interest" description="Disordered" evidence="1">
    <location>
        <begin position="231"/>
        <end position="269"/>
    </location>
</feature>
<dbReference type="EMBL" id="WJQU01000002">
    <property type="protein sequence ID" value="KAJ6641647.1"/>
    <property type="molecule type" value="Genomic_DNA"/>
</dbReference>
<sequence length="323" mass="35870">VFEVYTVLIVENGLLLCFINVTVTPFSRNPQKITYISGYEKKNVNDTCTSFILPANVQIMDYDNRASERLVQMSSDDDSDGDLVTDYLSSTNDAQDINNSNKSSKLMAHGSNASHNNNHHNMVPIISVTPHSPGTKYNNILEDTLNQLQSIRESVVKIKNAPNRSPQLISSNQISLSNSSRLFSSCPSLPDLTAANVNNFWPNSQYSGLNSDRRKSWTAIEDLTECSKNSHKSVSLSSLDSEEQESLRAAERLHNRSSRNSTGGISTHSLNEAELARDFERINAKRNLAPQTPCRIPLQKSISTPSIAPIRNQNVKEESTIQT</sequence>
<evidence type="ECO:0000313" key="2">
    <source>
        <dbReference type="EMBL" id="KAJ6641647.1"/>
    </source>
</evidence>
<organism evidence="2 3">
    <name type="scientific">Pseudolycoriella hygida</name>
    <dbReference type="NCBI Taxonomy" id="35572"/>
    <lineage>
        <taxon>Eukaryota</taxon>
        <taxon>Metazoa</taxon>
        <taxon>Ecdysozoa</taxon>
        <taxon>Arthropoda</taxon>
        <taxon>Hexapoda</taxon>
        <taxon>Insecta</taxon>
        <taxon>Pterygota</taxon>
        <taxon>Neoptera</taxon>
        <taxon>Endopterygota</taxon>
        <taxon>Diptera</taxon>
        <taxon>Nematocera</taxon>
        <taxon>Sciaroidea</taxon>
        <taxon>Sciaridae</taxon>
        <taxon>Pseudolycoriella</taxon>
    </lineage>
</organism>
<comment type="caution">
    <text evidence="2">The sequence shown here is derived from an EMBL/GenBank/DDBJ whole genome shotgun (WGS) entry which is preliminary data.</text>
</comment>
<feature type="compositionally biased region" description="Polar residues" evidence="1">
    <location>
        <begin position="258"/>
        <end position="269"/>
    </location>
</feature>
<dbReference type="AlphaFoldDB" id="A0A9Q0N0W5"/>
<evidence type="ECO:0000313" key="3">
    <source>
        <dbReference type="Proteomes" id="UP001151699"/>
    </source>
</evidence>
<keyword evidence="3" id="KW-1185">Reference proteome</keyword>
<gene>
    <name evidence="2" type="ORF">Bhyg_06587</name>
</gene>
<dbReference type="Proteomes" id="UP001151699">
    <property type="component" value="Chromosome B"/>
</dbReference>
<feature type="non-terminal residue" evidence="2">
    <location>
        <position position="1"/>
    </location>
</feature>
<name>A0A9Q0N0W5_9DIPT</name>
<accession>A0A9Q0N0W5</accession>
<reference evidence="2" key="1">
    <citation type="submission" date="2022-07" db="EMBL/GenBank/DDBJ databases">
        <authorList>
            <person name="Trinca V."/>
            <person name="Uliana J.V.C."/>
            <person name="Torres T.T."/>
            <person name="Ward R.J."/>
            <person name="Monesi N."/>
        </authorList>
    </citation>
    <scope>NUCLEOTIDE SEQUENCE</scope>
    <source>
        <strain evidence="2">HSMRA1968</strain>
        <tissue evidence="2">Whole embryos</tissue>
    </source>
</reference>
<proteinExistence type="predicted"/>
<dbReference type="OrthoDB" id="28045at2759"/>